<dbReference type="Pfam" id="PF21259">
    <property type="entry name" value="Rgg_C"/>
    <property type="match status" value="1"/>
</dbReference>
<dbReference type="GO" id="GO:0003677">
    <property type="term" value="F:DNA binding"/>
    <property type="evidence" value="ECO:0007669"/>
    <property type="project" value="InterPro"/>
</dbReference>
<dbReference type="STRING" id="1423796.FC24_GL000548"/>
<gene>
    <name evidence="2" type="ORF">FC24_GL000548</name>
</gene>
<dbReference type="AlphaFoldDB" id="A0A0R2D8K1"/>
<dbReference type="SUPFAM" id="SSF47413">
    <property type="entry name" value="lambda repressor-like DNA-binding domains"/>
    <property type="match status" value="1"/>
</dbReference>
<dbReference type="PATRIC" id="fig|1423796.3.peg.564"/>
<evidence type="ECO:0000313" key="2">
    <source>
        <dbReference type="EMBL" id="KRN00162.1"/>
    </source>
</evidence>
<name>A0A0R2D8K1_9LACO</name>
<sequence>MMYGEVIKQIRLNKNLPLKSVYFGICSKTNAVKFENGERMLAADKFAGVLANLMLTMPEFSWIKNGYHPQKADYYQYIVSQAWNAHQPMRLEKHLAQIEASQVERAQLASYRLLQQYDQKVAPDRTELAIIIGYFSNLATWSISDAKFFANNCYVLPYSLLLSLLQEALKVQKRYRYYPNSDQVFATILTNCSDRMVQAKDFSNLKSTLARLDKMTTDITMAGYCLLSRYYRAKVEFLYQDHAAGEVQLIKIRGIAAFLKNQALLIEIDELLKS</sequence>
<dbReference type="RefSeq" id="WP_083485577.1">
    <property type="nucleotide sequence ID" value="NZ_AYYI01000002.1"/>
</dbReference>
<proteinExistence type="predicted"/>
<dbReference type="InterPro" id="IPR010057">
    <property type="entry name" value="Transcription_activator_Rgg_C"/>
</dbReference>
<dbReference type="OrthoDB" id="2199471at2"/>
<evidence type="ECO:0000313" key="3">
    <source>
        <dbReference type="Proteomes" id="UP000051638"/>
    </source>
</evidence>
<dbReference type="InterPro" id="IPR010982">
    <property type="entry name" value="Lambda_DNA-bd_dom_sf"/>
</dbReference>
<feature type="domain" description="HTH-type transcriptional regulator Rgg C-terminal" evidence="1">
    <location>
        <begin position="110"/>
        <end position="263"/>
    </location>
</feature>
<keyword evidence="3" id="KW-1185">Reference proteome</keyword>
<evidence type="ECO:0000259" key="1">
    <source>
        <dbReference type="Pfam" id="PF21259"/>
    </source>
</evidence>
<dbReference type="EMBL" id="AYYI01000002">
    <property type="protein sequence ID" value="KRN00162.1"/>
    <property type="molecule type" value="Genomic_DNA"/>
</dbReference>
<comment type="caution">
    <text evidence="2">The sequence shown here is derived from an EMBL/GenBank/DDBJ whole genome shotgun (WGS) entry which is preliminary data.</text>
</comment>
<dbReference type="InterPro" id="IPR053163">
    <property type="entry name" value="HTH-type_regulator_Rgg"/>
</dbReference>
<dbReference type="PANTHER" id="PTHR37038">
    <property type="entry name" value="TRANSCRIPTIONAL REGULATOR-RELATED"/>
    <property type="match status" value="1"/>
</dbReference>
<reference evidence="2 3" key="1">
    <citation type="journal article" date="2015" name="Genome Announc.">
        <title>Expanding the biotechnology potential of lactobacilli through comparative genomics of 213 strains and associated genera.</title>
        <authorList>
            <person name="Sun Z."/>
            <person name="Harris H.M."/>
            <person name="McCann A."/>
            <person name="Guo C."/>
            <person name="Argimon S."/>
            <person name="Zhang W."/>
            <person name="Yang X."/>
            <person name="Jeffery I.B."/>
            <person name="Cooney J.C."/>
            <person name="Kagawa T.F."/>
            <person name="Liu W."/>
            <person name="Song Y."/>
            <person name="Salvetti E."/>
            <person name="Wrobel A."/>
            <person name="Rasinkangas P."/>
            <person name="Parkhill J."/>
            <person name="Rea M.C."/>
            <person name="O'Sullivan O."/>
            <person name="Ritari J."/>
            <person name="Douillard F.P."/>
            <person name="Paul Ross R."/>
            <person name="Yang R."/>
            <person name="Briner A.E."/>
            <person name="Felis G.E."/>
            <person name="de Vos W.M."/>
            <person name="Barrangou R."/>
            <person name="Klaenhammer T.R."/>
            <person name="Caufield P.W."/>
            <person name="Cui Y."/>
            <person name="Zhang H."/>
            <person name="O'Toole P.W."/>
        </authorList>
    </citation>
    <scope>NUCLEOTIDE SEQUENCE [LARGE SCALE GENOMIC DNA]</scope>
    <source>
        <strain evidence="2 3">DSM 20253</strain>
    </source>
</reference>
<dbReference type="NCBIfam" id="TIGR01716">
    <property type="entry name" value="RGG_Cterm"/>
    <property type="match status" value="1"/>
</dbReference>
<protein>
    <recommendedName>
        <fullName evidence="1">HTH-type transcriptional regulator Rgg C-terminal domain-containing protein</fullName>
    </recommendedName>
</protein>
<accession>A0A0R2D8K1</accession>
<dbReference type="Proteomes" id="UP000051638">
    <property type="component" value="Unassembled WGS sequence"/>
</dbReference>
<organism evidence="2 3">
    <name type="scientific">Loigolactobacillus rennini DSM 20253</name>
    <dbReference type="NCBI Taxonomy" id="1423796"/>
    <lineage>
        <taxon>Bacteria</taxon>
        <taxon>Bacillati</taxon>
        <taxon>Bacillota</taxon>
        <taxon>Bacilli</taxon>
        <taxon>Lactobacillales</taxon>
        <taxon>Lactobacillaceae</taxon>
        <taxon>Loigolactobacillus</taxon>
    </lineage>
</organism>